<dbReference type="RefSeq" id="WP_191721477.1">
    <property type="nucleotide sequence ID" value="NZ_JACSQK010000001.1"/>
</dbReference>
<dbReference type="InterPro" id="IPR002810">
    <property type="entry name" value="NfeD-like_C"/>
</dbReference>
<sequence>MEDSNLWWILTGITIAAELLTGGIYLLMIALGMAAGAVAAHLGLDMPIQISTAAIVGVLSVMLCRRIRGRRMPELPAAANPDLNLDIGETVHVPEWNSDGTARIPYRGSQWTVVLRPGSMPAAGLHRVIEVQGNRLIVDKA</sequence>
<keyword evidence="4" id="KW-1185">Reference proteome</keyword>
<dbReference type="EMBL" id="JACSQK010000001">
    <property type="protein sequence ID" value="MBD7959059.1"/>
    <property type="molecule type" value="Genomic_DNA"/>
</dbReference>
<dbReference type="Pfam" id="PF01957">
    <property type="entry name" value="NfeD"/>
    <property type="match status" value="1"/>
</dbReference>
<protein>
    <submittedName>
        <fullName evidence="3">NfeD family protein</fullName>
    </submittedName>
</protein>
<proteinExistence type="predicted"/>
<feature type="transmembrane region" description="Helical" evidence="1">
    <location>
        <begin position="7"/>
        <end position="40"/>
    </location>
</feature>
<organism evidence="3 4">
    <name type="scientific">Comamonas avium</name>
    <dbReference type="NCBI Taxonomy" id="2762231"/>
    <lineage>
        <taxon>Bacteria</taxon>
        <taxon>Pseudomonadati</taxon>
        <taxon>Pseudomonadota</taxon>
        <taxon>Betaproteobacteria</taxon>
        <taxon>Burkholderiales</taxon>
        <taxon>Comamonadaceae</taxon>
        <taxon>Comamonas</taxon>
    </lineage>
</organism>
<keyword evidence="1" id="KW-0472">Membrane</keyword>
<name>A0ABR8S6N9_9BURK</name>
<accession>A0ABR8S6N9</accession>
<feature type="domain" description="NfeD-like C-terminal" evidence="2">
    <location>
        <begin position="85"/>
        <end position="140"/>
    </location>
</feature>
<comment type="caution">
    <text evidence="3">The sequence shown here is derived from an EMBL/GenBank/DDBJ whole genome shotgun (WGS) entry which is preliminary data.</text>
</comment>
<evidence type="ECO:0000256" key="1">
    <source>
        <dbReference type="SAM" id="Phobius"/>
    </source>
</evidence>
<evidence type="ECO:0000313" key="4">
    <source>
        <dbReference type="Proteomes" id="UP000634919"/>
    </source>
</evidence>
<reference evidence="3 4" key="1">
    <citation type="submission" date="2020-08" db="EMBL/GenBank/DDBJ databases">
        <title>A Genomic Blueprint of the Chicken Gut Microbiome.</title>
        <authorList>
            <person name="Gilroy R."/>
            <person name="Ravi A."/>
            <person name="Getino M."/>
            <person name="Pursley I."/>
            <person name="Horton D.L."/>
            <person name="Alikhan N.-F."/>
            <person name="Baker D."/>
            <person name="Gharbi K."/>
            <person name="Hall N."/>
            <person name="Watson M."/>
            <person name="Adriaenssens E.M."/>
            <person name="Foster-Nyarko E."/>
            <person name="Jarju S."/>
            <person name="Secka A."/>
            <person name="Antonio M."/>
            <person name="Oren A."/>
            <person name="Chaudhuri R."/>
            <person name="La Ragione R.M."/>
            <person name="Hildebrand F."/>
            <person name="Pallen M.J."/>
        </authorList>
    </citation>
    <scope>NUCLEOTIDE SEQUENCE [LARGE SCALE GENOMIC DNA]</scope>
    <source>
        <strain evidence="3 4">Sa2CVA6</strain>
    </source>
</reference>
<keyword evidence="1" id="KW-0812">Transmembrane</keyword>
<evidence type="ECO:0000259" key="2">
    <source>
        <dbReference type="Pfam" id="PF01957"/>
    </source>
</evidence>
<evidence type="ECO:0000313" key="3">
    <source>
        <dbReference type="EMBL" id="MBD7959059.1"/>
    </source>
</evidence>
<feature type="transmembrane region" description="Helical" evidence="1">
    <location>
        <begin position="46"/>
        <end position="64"/>
    </location>
</feature>
<gene>
    <name evidence="3" type="ORF">H9646_01055</name>
</gene>
<dbReference type="Proteomes" id="UP000634919">
    <property type="component" value="Unassembled WGS sequence"/>
</dbReference>
<keyword evidence="1" id="KW-1133">Transmembrane helix</keyword>